<keyword evidence="3" id="KW-1185">Reference proteome</keyword>
<dbReference type="RefSeq" id="XP_030997405.1">
    <property type="nucleotide sequence ID" value="XM_031137017.1"/>
</dbReference>
<feature type="compositionally biased region" description="Basic and acidic residues" evidence="1">
    <location>
        <begin position="53"/>
        <end position="63"/>
    </location>
</feature>
<gene>
    <name evidence="2" type="ORF">E0L32_000028</name>
</gene>
<dbReference type="InParanoid" id="A0A507BAS9"/>
<dbReference type="AlphaFoldDB" id="A0A507BAS9"/>
<sequence length="137" mass="15109">MGPTLGNAGLPSPLLYNRKNTPHARRCSVLAPRILEQASARTPRGTQDVQPPRSREPVHRDASKSAPSILFVRDHDLGRRRQWEPSRSSPASRDQAEDPPEQSPRLMQPKQQLVASGGSPSQWTGVLVNREGSKTGY</sequence>
<evidence type="ECO:0000313" key="2">
    <source>
        <dbReference type="EMBL" id="TPX15694.1"/>
    </source>
</evidence>
<organism evidence="2 3">
    <name type="scientific">Thyridium curvatum</name>
    <dbReference type="NCBI Taxonomy" id="1093900"/>
    <lineage>
        <taxon>Eukaryota</taxon>
        <taxon>Fungi</taxon>
        <taxon>Dikarya</taxon>
        <taxon>Ascomycota</taxon>
        <taxon>Pezizomycotina</taxon>
        <taxon>Sordariomycetes</taxon>
        <taxon>Sordariomycetidae</taxon>
        <taxon>Thyridiales</taxon>
        <taxon>Thyridiaceae</taxon>
        <taxon>Thyridium</taxon>
    </lineage>
</organism>
<evidence type="ECO:0000256" key="1">
    <source>
        <dbReference type="SAM" id="MobiDB-lite"/>
    </source>
</evidence>
<feature type="compositionally biased region" description="Basic and acidic residues" evidence="1">
    <location>
        <begin position="72"/>
        <end position="84"/>
    </location>
</feature>
<protein>
    <submittedName>
        <fullName evidence="2">Uncharacterized protein</fullName>
    </submittedName>
</protein>
<accession>A0A507BAS9</accession>
<evidence type="ECO:0000313" key="3">
    <source>
        <dbReference type="Proteomes" id="UP000319257"/>
    </source>
</evidence>
<comment type="caution">
    <text evidence="2">The sequence shown here is derived from an EMBL/GenBank/DDBJ whole genome shotgun (WGS) entry which is preliminary data.</text>
</comment>
<feature type="compositionally biased region" description="Polar residues" evidence="1">
    <location>
        <begin position="109"/>
        <end position="124"/>
    </location>
</feature>
<reference evidence="2 3" key="1">
    <citation type="submission" date="2019-06" db="EMBL/GenBank/DDBJ databases">
        <title>Draft genome sequence of the filamentous fungus Phialemoniopsis curvata isolated from diesel fuel.</title>
        <authorList>
            <person name="Varaljay V.A."/>
            <person name="Lyon W.J."/>
            <person name="Crouch A.L."/>
            <person name="Drake C.E."/>
            <person name="Hollomon J.M."/>
            <person name="Nadeau L.J."/>
            <person name="Nunn H.S."/>
            <person name="Stevenson B.S."/>
            <person name="Bojanowski C.L."/>
            <person name="Crookes-Goodson W.J."/>
        </authorList>
    </citation>
    <scope>NUCLEOTIDE SEQUENCE [LARGE SCALE GENOMIC DNA]</scope>
    <source>
        <strain evidence="2 3">D216</strain>
    </source>
</reference>
<feature type="region of interest" description="Disordered" evidence="1">
    <location>
        <begin position="1"/>
        <end position="137"/>
    </location>
</feature>
<dbReference type="GeneID" id="41967475"/>
<dbReference type="Proteomes" id="UP000319257">
    <property type="component" value="Unassembled WGS sequence"/>
</dbReference>
<dbReference type="EMBL" id="SKBQ01000001">
    <property type="protein sequence ID" value="TPX15694.1"/>
    <property type="molecule type" value="Genomic_DNA"/>
</dbReference>
<proteinExistence type="predicted"/>
<name>A0A507BAS9_9PEZI</name>